<keyword evidence="3" id="KW-1185">Reference proteome</keyword>
<sequence length="116" mass="12414">MGLAAGVASAQATQSWWRLRLVLGVTLVSLQVESGADSFIAKLVGRQRTSEPESAAAHSSCGLGAMVVGVESVGNGLMFRLLMRDKKGMGLYICTYVYTRPLSSSQIPLMPMFCKI</sequence>
<feature type="chain" id="PRO_5042137975" evidence="1">
    <location>
        <begin position="25"/>
        <end position="116"/>
    </location>
</feature>
<organism evidence="2 3">
    <name type="scientific">Lactarius akahatsu</name>
    <dbReference type="NCBI Taxonomy" id="416441"/>
    <lineage>
        <taxon>Eukaryota</taxon>
        <taxon>Fungi</taxon>
        <taxon>Dikarya</taxon>
        <taxon>Basidiomycota</taxon>
        <taxon>Agaricomycotina</taxon>
        <taxon>Agaricomycetes</taxon>
        <taxon>Russulales</taxon>
        <taxon>Russulaceae</taxon>
        <taxon>Lactarius</taxon>
    </lineage>
</organism>
<evidence type="ECO:0000313" key="3">
    <source>
        <dbReference type="Proteomes" id="UP001201163"/>
    </source>
</evidence>
<protein>
    <submittedName>
        <fullName evidence="2">Uncharacterized protein</fullName>
    </submittedName>
</protein>
<proteinExistence type="predicted"/>
<feature type="signal peptide" evidence="1">
    <location>
        <begin position="1"/>
        <end position="24"/>
    </location>
</feature>
<keyword evidence="1" id="KW-0732">Signal</keyword>
<dbReference type="Proteomes" id="UP001201163">
    <property type="component" value="Unassembled WGS sequence"/>
</dbReference>
<accession>A0AAD4LIB5</accession>
<evidence type="ECO:0000256" key="1">
    <source>
        <dbReference type="SAM" id="SignalP"/>
    </source>
</evidence>
<comment type="caution">
    <text evidence="2">The sequence shown here is derived from an EMBL/GenBank/DDBJ whole genome shotgun (WGS) entry which is preliminary data.</text>
</comment>
<name>A0AAD4LIB5_9AGAM</name>
<reference evidence="2" key="1">
    <citation type="submission" date="2022-01" db="EMBL/GenBank/DDBJ databases">
        <title>Comparative genomics reveals a dynamic genome evolution in the ectomycorrhizal milk-cap (Lactarius) mushrooms.</title>
        <authorList>
            <consortium name="DOE Joint Genome Institute"/>
            <person name="Lebreton A."/>
            <person name="Tang N."/>
            <person name="Kuo A."/>
            <person name="LaButti K."/>
            <person name="Drula E."/>
            <person name="Barry K."/>
            <person name="Clum A."/>
            <person name="Lipzen A."/>
            <person name="Mousain D."/>
            <person name="Ng V."/>
            <person name="Wang R."/>
            <person name="Wang X."/>
            <person name="Dai Y."/>
            <person name="Henrissat B."/>
            <person name="Grigoriev I.V."/>
            <person name="Guerin-Laguette A."/>
            <person name="Yu F."/>
            <person name="Martin F.M."/>
        </authorList>
    </citation>
    <scope>NUCLEOTIDE SEQUENCE</scope>
    <source>
        <strain evidence="2">QP</strain>
    </source>
</reference>
<dbReference type="AlphaFoldDB" id="A0AAD4LIB5"/>
<evidence type="ECO:0000313" key="2">
    <source>
        <dbReference type="EMBL" id="KAH8993907.1"/>
    </source>
</evidence>
<gene>
    <name evidence="2" type="ORF">EDB92DRAFT_1851498</name>
</gene>
<dbReference type="EMBL" id="JAKELL010000016">
    <property type="protein sequence ID" value="KAH8993907.1"/>
    <property type="molecule type" value="Genomic_DNA"/>
</dbReference>